<reference evidence="1" key="1">
    <citation type="submission" date="2020-11" db="EMBL/GenBank/DDBJ databases">
        <authorList>
            <consortium name="DOE Joint Genome Institute"/>
            <person name="Ahrendt S."/>
            <person name="Riley R."/>
            <person name="Andreopoulos W."/>
            <person name="Labutti K."/>
            <person name="Pangilinan J."/>
            <person name="Ruiz-Duenas F.J."/>
            <person name="Barrasa J.M."/>
            <person name="Sanchez-Garcia M."/>
            <person name="Camarero S."/>
            <person name="Miyauchi S."/>
            <person name="Serrano A."/>
            <person name="Linde D."/>
            <person name="Babiker R."/>
            <person name="Drula E."/>
            <person name="Ayuso-Fernandez I."/>
            <person name="Pacheco R."/>
            <person name="Padilla G."/>
            <person name="Ferreira P."/>
            <person name="Barriuso J."/>
            <person name="Kellner H."/>
            <person name="Castanera R."/>
            <person name="Alfaro M."/>
            <person name="Ramirez L."/>
            <person name="Pisabarro A.G."/>
            <person name="Kuo A."/>
            <person name="Tritt A."/>
            <person name="Lipzen A."/>
            <person name="He G."/>
            <person name="Yan M."/>
            <person name="Ng V."/>
            <person name="Cullen D."/>
            <person name="Martin F."/>
            <person name="Rosso M.-N."/>
            <person name="Henrissat B."/>
            <person name="Hibbett D."/>
            <person name="Martinez A.T."/>
            <person name="Grigoriev I.V."/>
        </authorList>
    </citation>
    <scope>NUCLEOTIDE SEQUENCE</scope>
    <source>
        <strain evidence="1">CBS 247.69</strain>
    </source>
</reference>
<sequence>MKLWMTRDDTVSLFFAIASLIGLKCPTLAWDSAGNLGKNWQDRTCSEDSSNRKQIQRSEHIGGHLMTPQIALERNFSTTVIGKAPISLRVPRVKIRNRRCCFTIGVYWEILDNKQIYVGRGHKI</sequence>
<organism evidence="1 2">
    <name type="scientific">Collybia nuda</name>
    <dbReference type="NCBI Taxonomy" id="64659"/>
    <lineage>
        <taxon>Eukaryota</taxon>
        <taxon>Fungi</taxon>
        <taxon>Dikarya</taxon>
        <taxon>Basidiomycota</taxon>
        <taxon>Agaricomycotina</taxon>
        <taxon>Agaricomycetes</taxon>
        <taxon>Agaricomycetidae</taxon>
        <taxon>Agaricales</taxon>
        <taxon>Tricholomatineae</taxon>
        <taxon>Clitocybaceae</taxon>
        <taxon>Collybia</taxon>
    </lineage>
</organism>
<comment type="caution">
    <text evidence="1">The sequence shown here is derived from an EMBL/GenBank/DDBJ whole genome shotgun (WGS) entry which is preliminary data.</text>
</comment>
<protein>
    <submittedName>
        <fullName evidence="1">Uncharacterized protein</fullName>
    </submittedName>
</protein>
<gene>
    <name evidence="1" type="ORF">BDZ94DRAFT_250234</name>
</gene>
<dbReference type="Proteomes" id="UP000807353">
    <property type="component" value="Unassembled WGS sequence"/>
</dbReference>
<dbReference type="AlphaFoldDB" id="A0A9P6CHF7"/>
<name>A0A9P6CHF7_9AGAR</name>
<evidence type="ECO:0000313" key="1">
    <source>
        <dbReference type="EMBL" id="KAF9466162.1"/>
    </source>
</evidence>
<evidence type="ECO:0000313" key="2">
    <source>
        <dbReference type="Proteomes" id="UP000807353"/>
    </source>
</evidence>
<dbReference type="EMBL" id="MU150243">
    <property type="protein sequence ID" value="KAF9466162.1"/>
    <property type="molecule type" value="Genomic_DNA"/>
</dbReference>
<proteinExistence type="predicted"/>
<keyword evidence="2" id="KW-1185">Reference proteome</keyword>
<accession>A0A9P6CHF7</accession>